<evidence type="ECO:0000256" key="7">
    <source>
        <dbReference type="SAM" id="Phobius"/>
    </source>
</evidence>
<evidence type="ECO:0000313" key="9">
    <source>
        <dbReference type="Proteomes" id="UP000636949"/>
    </source>
</evidence>
<feature type="transmembrane region" description="Helical" evidence="7">
    <location>
        <begin position="315"/>
        <end position="337"/>
    </location>
</feature>
<feature type="transmembrane region" description="Helical" evidence="7">
    <location>
        <begin position="194"/>
        <end position="219"/>
    </location>
</feature>
<proteinExistence type="inferred from homology"/>
<keyword evidence="4 7" id="KW-0812">Transmembrane</keyword>
<accession>A0A8J2Z688</accession>
<dbReference type="EMBL" id="BMJS01000031">
    <property type="protein sequence ID" value="GGG04485.1"/>
    <property type="molecule type" value="Genomic_DNA"/>
</dbReference>
<dbReference type="GO" id="GO:0015293">
    <property type="term" value="F:symporter activity"/>
    <property type="evidence" value="ECO:0007669"/>
    <property type="project" value="UniProtKB-KW"/>
</dbReference>
<keyword evidence="3" id="KW-0813">Transport</keyword>
<feature type="transmembrane region" description="Helical" evidence="7">
    <location>
        <begin position="274"/>
        <end position="295"/>
    </location>
</feature>
<feature type="transmembrane region" description="Helical" evidence="7">
    <location>
        <begin position="99"/>
        <end position="126"/>
    </location>
</feature>
<evidence type="ECO:0000256" key="3">
    <source>
        <dbReference type="ARBA" id="ARBA00022448"/>
    </source>
</evidence>
<feature type="transmembrane region" description="Helical" evidence="7">
    <location>
        <begin position="64"/>
        <end position="87"/>
    </location>
</feature>
<feature type="transmembrane region" description="Helical" evidence="7">
    <location>
        <begin position="165"/>
        <end position="182"/>
    </location>
</feature>
<dbReference type="PANTHER" id="PTHR42865:SF5">
    <property type="entry name" value="L-CYSTINE TRANSPORTER TCYP"/>
    <property type="match status" value="1"/>
</dbReference>
<feature type="transmembrane region" description="Helical" evidence="7">
    <location>
        <begin position="239"/>
        <end position="262"/>
    </location>
</feature>
<keyword evidence="5 7" id="KW-1133">Transmembrane helix</keyword>
<dbReference type="RefSeq" id="WP_117003568.1">
    <property type="nucleotide sequence ID" value="NZ_BMJS01000031.1"/>
</dbReference>
<evidence type="ECO:0000256" key="5">
    <source>
        <dbReference type="ARBA" id="ARBA00022989"/>
    </source>
</evidence>
<comment type="caution">
    <text evidence="8">The sequence shown here is derived from an EMBL/GenBank/DDBJ whole genome shotgun (WGS) entry which is preliminary data.</text>
</comment>
<keyword evidence="6 7" id="KW-0472">Membrane</keyword>
<protein>
    <submittedName>
        <fullName evidence="8">Sodium:dicarboxylate symporter</fullName>
    </submittedName>
</protein>
<evidence type="ECO:0000256" key="2">
    <source>
        <dbReference type="ARBA" id="ARBA00006148"/>
    </source>
</evidence>
<name>A0A8J2Z688_9GAMM</name>
<evidence type="ECO:0000256" key="4">
    <source>
        <dbReference type="ARBA" id="ARBA00022692"/>
    </source>
</evidence>
<feature type="transmembrane region" description="Helical" evidence="7">
    <location>
        <begin position="27"/>
        <end position="44"/>
    </location>
</feature>
<dbReference type="OrthoDB" id="7778689at2"/>
<evidence type="ECO:0000313" key="8">
    <source>
        <dbReference type="EMBL" id="GGG04485.1"/>
    </source>
</evidence>
<organism evidence="8 9">
    <name type="scientific">Cysteiniphilum litorale</name>
    <dbReference type="NCBI Taxonomy" id="2056700"/>
    <lineage>
        <taxon>Bacteria</taxon>
        <taxon>Pseudomonadati</taxon>
        <taxon>Pseudomonadota</taxon>
        <taxon>Gammaproteobacteria</taxon>
        <taxon>Thiotrichales</taxon>
        <taxon>Fastidiosibacteraceae</taxon>
        <taxon>Cysteiniphilum</taxon>
    </lineage>
</organism>
<comment type="similarity">
    <text evidence="2">Belongs to the dicarboxylate/amino acid:cation symporter (DAACS) (TC 2.A.23) family.</text>
</comment>
<dbReference type="GO" id="GO:0005886">
    <property type="term" value="C:plasma membrane"/>
    <property type="evidence" value="ECO:0007669"/>
    <property type="project" value="UniProtKB-SubCell"/>
</dbReference>
<evidence type="ECO:0000256" key="6">
    <source>
        <dbReference type="ARBA" id="ARBA00023136"/>
    </source>
</evidence>
<dbReference type="PRINTS" id="PR00173">
    <property type="entry name" value="EDTRNSPORT"/>
</dbReference>
<dbReference type="PANTHER" id="PTHR42865">
    <property type="entry name" value="PROTON/GLUTAMATE-ASPARTATE SYMPORTER"/>
    <property type="match status" value="1"/>
</dbReference>
<dbReference type="Proteomes" id="UP000636949">
    <property type="component" value="Unassembled WGS sequence"/>
</dbReference>
<evidence type="ECO:0000256" key="1">
    <source>
        <dbReference type="ARBA" id="ARBA00004141"/>
    </source>
</evidence>
<dbReference type="InterPro" id="IPR001991">
    <property type="entry name" value="Na-dicarboxylate_symporter"/>
</dbReference>
<dbReference type="Gene3D" id="1.10.3860.10">
    <property type="entry name" value="Sodium:dicarboxylate symporter"/>
    <property type="match status" value="1"/>
</dbReference>
<keyword evidence="9" id="KW-1185">Reference proteome</keyword>
<sequence>MITTIFLLISILLALAQFYKISFNIRAVASLVIGVAFGIILRLLNQNSGDDTLHSLLNLVSDTYISLLKMLIIPLVLTAIIHAIVNLRHHQGSYLIKMVTKAVVIILLLTGISAVIGGMVGSWMHIGFGMSFSGALNTPEAHSLVDTITGMLPSNPVTAMADNNVIAVVIFAALIGFATLKLHQQEKEIAAPFISFIHSAFFVAKKLANMIIALTPYGVFALMTQMTLDHGLTTLMQMINFIAAMYIAMLIVIVMHTILITLSGVNPIHYYKNVWRALLVAFTTRSSFGTLPVTMDALGNRLKLSESVSNFTPSIGATIGMNACAGIYPAMLVVMTLTIMGEPITWQIILLVGAINMIASLGVSGIPGTAFIAAGVTFATLGLPFNIIALVQGVDPIIDMGRTATNVNGVMTTAVITDRTTR</sequence>
<gene>
    <name evidence="8" type="ORF">GCM10010995_22480</name>
</gene>
<dbReference type="Pfam" id="PF00375">
    <property type="entry name" value="SDF"/>
    <property type="match status" value="1"/>
</dbReference>
<dbReference type="SUPFAM" id="SSF118215">
    <property type="entry name" value="Proton glutamate symport protein"/>
    <property type="match status" value="1"/>
</dbReference>
<dbReference type="AlphaFoldDB" id="A0A8J2Z688"/>
<comment type="subcellular location">
    <subcellularLocation>
        <location evidence="1">Membrane</location>
        <topology evidence="1">Multi-pass membrane protein</topology>
    </subcellularLocation>
</comment>
<dbReference type="InterPro" id="IPR036458">
    <property type="entry name" value="Na:dicarbo_symporter_sf"/>
</dbReference>
<feature type="transmembrane region" description="Helical" evidence="7">
    <location>
        <begin position="370"/>
        <end position="391"/>
    </location>
</feature>
<reference evidence="8" key="2">
    <citation type="submission" date="2020-09" db="EMBL/GenBank/DDBJ databases">
        <authorList>
            <person name="Sun Q."/>
            <person name="Zhou Y."/>
        </authorList>
    </citation>
    <scope>NUCLEOTIDE SEQUENCE</scope>
    <source>
        <strain evidence="8">CGMCC 1.15758</strain>
    </source>
</reference>
<feature type="transmembrane region" description="Helical" evidence="7">
    <location>
        <begin position="344"/>
        <end position="364"/>
    </location>
</feature>
<reference evidence="8" key="1">
    <citation type="journal article" date="2014" name="Int. J. Syst. Evol. Microbiol.">
        <title>Complete genome sequence of Corynebacterium casei LMG S-19264T (=DSM 44701T), isolated from a smear-ripened cheese.</title>
        <authorList>
            <consortium name="US DOE Joint Genome Institute (JGI-PGF)"/>
            <person name="Walter F."/>
            <person name="Albersmeier A."/>
            <person name="Kalinowski J."/>
            <person name="Ruckert C."/>
        </authorList>
    </citation>
    <scope>NUCLEOTIDE SEQUENCE</scope>
    <source>
        <strain evidence="8">CGMCC 1.15758</strain>
    </source>
</reference>